<dbReference type="CDD" id="cd00366">
    <property type="entry name" value="ASKHA_NBD_FGGY"/>
    <property type="match status" value="1"/>
</dbReference>
<sequence length="519" mass="58712">MKKYLLGVDLGTTNVKAMLFSEDGNCAAKGEAGNYRTISEHFNWAEQDPNVWWQDTVFSIGKVTSQISWTDSEIAAICVSSQGMAMLPLDEQGNPLCRAHIWMDRRAAEETAWLEKVYGRERIKREFGAYADPYYQIMNLIWYRNHCPKLYERTRHIVKANTYLNYKLTGQLAIDEGQAEMTLCYDLKKRCWSEELEKVIEIPLRDWMPPVKRADEILGTVTKEAAQMTGLREGTPVLVGGVDSAAALLELGIYHQGEAAEITGTSSNNFFAGKKPPSEKSKLLSFSPIVSTKEVPCLLFGPTNSSGDTVRWFRESMGEETERQKMQAAGRKNIYEMYEEMVRSSRPGSGGVFFYPYLMGERAPLWDSAVKGMYLGLTALTTRADMLRAVYEGNAYVLKEICEEAKREGAKLSCMKIAGGCANSREWLRIKASVLDMPVHVSASLSGAPKGDAMLAGYAAGIYRSMEEAYEIMKSPEQVIEPISEWSKIYRELYPLFLTMRDHLLEDYQELEYKMQKLF</sequence>
<evidence type="ECO:0000313" key="7">
    <source>
        <dbReference type="EMBL" id="EEG50956.1"/>
    </source>
</evidence>
<dbReference type="InterPro" id="IPR018483">
    <property type="entry name" value="Carb_kinase_FGGY_CS"/>
</dbReference>
<keyword evidence="3 4" id="KW-0418">Kinase</keyword>
<dbReference type="Proteomes" id="UP000003100">
    <property type="component" value="Unassembled WGS sequence"/>
</dbReference>
<dbReference type="InterPro" id="IPR018484">
    <property type="entry name" value="FGGY_N"/>
</dbReference>
<evidence type="ECO:0000256" key="1">
    <source>
        <dbReference type="ARBA" id="ARBA00009156"/>
    </source>
</evidence>
<dbReference type="GO" id="GO:0016301">
    <property type="term" value="F:kinase activity"/>
    <property type="evidence" value="ECO:0007669"/>
    <property type="project" value="UniProtKB-KW"/>
</dbReference>
<dbReference type="eggNOG" id="COG1070">
    <property type="taxonomic scope" value="Bacteria"/>
</dbReference>
<accession>C0CGQ0</accession>
<dbReference type="PANTHER" id="PTHR43095:SF5">
    <property type="entry name" value="XYLULOSE KINASE"/>
    <property type="match status" value="1"/>
</dbReference>
<dbReference type="Pfam" id="PF02782">
    <property type="entry name" value="FGGY_C"/>
    <property type="match status" value="1"/>
</dbReference>
<evidence type="ECO:0000256" key="4">
    <source>
        <dbReference type="RuleBase" id="RU003733"/>
    </source>
</evidence>
<evidence type="ECO:0000256" key="2">
    <source>
        <dbReference type="ARBA" id="ARBA00022679"/>
    </source>
</evidence>
<reference evidence="7 8" key="2">
    <citation type="submission" date="2009-02" db="EMBL/GenBank/DDBJ databases">
        <title>Draft genome sequence of Blautia hydrogenotrophica DSM 10507 (Ruminococcus hydrogenotrophicus DSM 10507).</title>
        <authorList>
            <person name="Sudarsanam P."/>
            <person name="Ley R."/>
            <person name="Guruge J."/>
            <person name="Turnbaugh P.J."/>
            <person name="Mahowald M."/>
            <person name="Liep D."/>
            <person name="Gordon J."/>
        </authorList>
    </citation>
    <scope>NUCLEOTIDE SEQUENCE [LARGE SCALE GENOMIC DNA]</scope>
    <source>
        <strain evidence="8">DSM 10507 / JCM 14656 / S5a33</strain>
    </source>
</reference>
<dbReference type="Pfam" id="PF00370">
    <property type="entry name" value="FGGY_N"/>
    <property type="match status" value="1"/>
</dbReference>
<dbReference type="GeneID" id="86821192"/>
<keyword evidence="2 4" id="KW-0808">Transferase</keyword>
<dbReference type="AlphaFoldDB" id="C0CGQ0"/>
<dbReference type="InterPro" id="IPR050406">
    <property type="entry name" value="FGGY_Carb_Kinase"/>
</dbReference>
<dbReference type="InterPro" id="IPR043129">
    <property type="entry name" value="ATPase_NBD"/>
</dbReference>
<evidence type="ECO:0000313" key="8">
    <source>
        <dbReference type="Proteomes" id="UP000003100"/>
    </source>
</evidence>
<protein>
    <recommendedName>
        <fullName evidence="9">Glycerol kinase</fullName>
    </recommendedName>
</protein>
<dbReference type="RefSeq" id="WP_005944569.1">
    <property type="nucleotide sequence ID" value="NZ_CP136423.1"/>
</dbReference>
<dbReference type="HOGENOM" id="CLU_009281_3_0_9"/>
<feature type="domain" description="Carbohydrate kinase FGGY N-terminal" evidence="5">
    <location>
        <begin position="4"/>
        <end position="249"/>
    </location>
</feature>
<evidence type="ECO:0000256" key="3">
    <source>
        <dbReference type="ARBA" id="ARBA00022777"/>
    </source>
</evidence>
<dbReference type="EMBL" id="ACBZ01000002">
    <property type="protein sequence ID" value="EEG50956.1"/>
    <property type="molecule type" value="Genomic_DNA"/>
</dbReference>
<proteinExistence type="inferred from homology"/>
<dbReference type="PROSITE" id="PS00445">
    <property type="entry name" value="FGGY_KINASES_2"/>
    <property type="match status" value="1"/>
</dbReference>
<dbReference type="PANTHER" id="PTHR43095">
    <property type="entry name" value="SUGAR KINASE"/>
    <property type="match status" value="1"/>
</dbReference>
<gene>
    <name evidence="7" type="ORF">RUMHYD_00013</name>
</gene>
<evidence type="ECO:0000259" key="6">
    <source>
        <dbReference type="Pfam" id="PF02782"/>
    </source>
</evidence>
<reference evidence="7 8" key="1">
    <citation type="submission" date="2009-01" db="EMBL/GenBank/DDBJ databases">
        <authorList>
            <person name="Fulton L."/>
            <person name="Clifton S."/>
            <person name="Fulton B."/>
            <person name="Xu J."/>
            <person name="Minx P."/>
            <person name="Pepin K.H."/>
            <person name="Johnson M."/>
            <person name="Bhonagiri V."/>
            <person name="Nash W.E."/>
            <person name="Mardis E.R."/>
            <person name="Wilson R.K."/>
        </authorList>
    </citation>
    <scope>NUCLEOTIDE SEQUENCE [LARGE SCALE GENOMIC DNA]</scope>
    <source>
        <strain evidence="8">DSM 10507 / JCM 14656 / S5a33</strain>
    </source>
</reference>
<comment type="similarity">
    <text evidence="1 4">Belongs to the FGGY kinase family.</text>
</comment>
<dbReference type="Gene3D" id="3.30.420.40">
    <property type="match status" value="2"/>
</dbReference>
<feature type="domain" description="Carbohydrate kinase FGGY C-terminal" evidence="6">
    <location>
        <begin position="262"/>
        <end position="460"/>
    </location>
</feature>
<dbReference type="PIRSF" id="PIRSF000538">
    <property type="entry name" value="GlpK"/>
    <property type="match status" value="1"/>
</dbReference>
<evidence type="ECO:0000259" key="5">
    <source>
        <dbReference type="Pfam" id="PF00370"/>
    </source>
</evidence>
<evidence type="ECO:0008006" key="9">
    <source>
        <dbReference type="Google" id="ProtNLM"/>
    </source>
</evidence>
<dbReference type="InterPro" id="IPR000577">
    <property type="entry name" value="Carb_kinase_FGGY"/>
</dbReference>
<name>C0CGQ0_BLAHS</name>
<organism evidence="7 8">
    <name type="scientific">Blautia hydrogenotrophica (strain DSM 10507 / JCM 14656 / S5a33)</name>
    <name type="common">Ruminococcus hydrogenotrophicus</name>
    <dbReference type="NCBI Taxonomy" id="476272"/>
    <lineage>
        <taxon>Bacteria</taxon>
        <taxon>Bacillati</taxon>
        <taxon>Bacillota</taxon>
        <taxon>Clostridia</taxon>
        <taxon>Lachnospirales</taxon>
        <taxon>Lachnospiraceae</taxon>
        <taxon>Blautia</taxon>
    </lineage>
</organism>
<dbReference type="InterPro" id="IPR018485">
    <property type="entry name" value="FGGY_C"/>
</dbReference>
<dbReference type="GO" id="GO:0005975">
    <property type="term" value="P:carbohydrate metabolic process"/>
    <property type="evidence" value="ECO:0007669"/>
    <property type="project" value="InterPro"/>
</dbReference>
<dbReference type="SUPFAM" id="SSF53067">
    <property type="entry name" value="Actin-like ATPase domain"/>
    <property type="match status" value="2"/>
</dbReference>
<keyword evidence="8" id="KW-1185">Reference proteome</keyword>
<dbReference type="GO" id="GO:0016773">
    <property type="term" value="F:phosphotransferase activity, alcohol group as acceptor"/>
    <property type="evidence" value="ECO:0007669"/>
    <property type="project" value="InterPro"/>
</dbReference>
<dbReference type="PATRIC" id="fig|476272.21.peg.3020"/>